<dbReference type="EMBL" id="BMOD01000001">
    <property type="protein sequence ID" value="GGJ21138.1"/>
    <property type="molecule type" value="Genomic_DNA"/>
</dbReference>
<name>A0ABQ2CU80_9DEIO</name>
<evidence type="ECO:0000313" key="4">
    <source>
        <dbReference type="Proteomes" id="UP000632222"/>
    </source>
</evidence>
<evidence type="ECO:0000313" key="3">
    <source>
        <dbReference type="EMBL" id="GGJ21138.1"/>
    </source>
</evidence>
<proteinExistence type="predicted"/>
<dbReference type="RefSeq" id="WP_188999081.1">
    <property type="nucleotide sequence ID" value="NZ_BMOD01000001.1"/>
</dbReference>
<protein>
    <recommendedName>
        <fullName evidence="5">DUF3352 domain-containing protein</fullName>
    </recommendedName>
</protein>
<keyword evidence="2" id="KW-0732">Signal</keyword>
<feature type="region of interest" description="Disordered" evidence="1">
    <location>
        <begin position="374"/>
        <end position="400"/>
    </location>
</feature>
<keyword evidence="4" id="KW-1185">Reference proteome</keyword>
<evidence type="ECO:0000256" key="2">
    <source>
        <dbReference type="SAM" id="SignalP"/>
    </source>
</evidence>
<comment type="caution">
    <text evidence="3">The sequence shown here is derived from an EMBL/GenBank/DDBJ whole genome shotgun (WGS) entry which is preliminary data.</text>
</comment>
<feature type="chain" id="PRO_5046808105" description="DUF3352 domain-containing protein" evidence="2">
    <location>
        <begin position="20"/>
        <end position="574"/>
    </location>
</feature>
<evidence type="ECO:0008006" key="5">
    <source>
        <dbReference type="Google" id="ProtNLM"/>
    </source>
</evidence>
<evidence type="ECO:0000256" key="1">
    <source>
        <dbReference type="SAM" id="MobiDB-lite"/>
    </source>
</evidence>
<reference evidence="4" key="1">
    <citation type="journal article" date="2019" name="Int. J. Syst. Evol. Microbiol.">
        <title>The Global Catalogue of Microorganisms (GCM) 10K type strain sequencing project: providing services to taxonomists for standard genome sequencing and annotation.</title>
        <authorList>
            <consortium name="The Broad Institute Genomics Platform"/>
            <consortium name="The Broad Institute Genome Sequencing Center for Infectious Disease"/>
            <person name="Wu L."/>
            <person name="Ma J."/>
        </authorList>
    </citation>
    <scope>NUCLEOTIDE SEQUENCE [LARGE SCALE GENOMIC DNA]</scope>
    <source>
        <strain evidence="4">JCM 14370</strain>
    </source>
</reference>
<feature type="compositionally biased region" description="Acidic residues" evidence="1">
    <location>
        <begin position="374"/>
        <end position="390"/>
    </location>
</feature>
<accession>A0ABQ2CU80</accession>
<gene>
    <name evidence="3" type="ORF">GCM10008938_04190</name>
</gene>
<dbReference type="Proteomes" id="UP000632222">
    <property type="component" value="Unassembled WGS sequence"/>
</dbReference>
<organism evidence="3 4">
    <name type="scientific">Deinococcus roseus</name>
    <dbReference type="NCBI Taxonomy" id="392414"/>
    <lineage>
        <taxon>Bacteria</taxon>
        <taxon>Thermotogati</taxon>
        <taxon>Deinococcota</taxon>
        <taxon>Deinococci</taxon>
        <taxon>Deinococcales</taxon>
        <taxon>Deinococcaceae</taxon>
        <taxon>Deinococcus</taxon>
    </lineage>
</organism>
<sequence>MKHKILLTSLLFAGSLSLAAPLNRYVPETALAEFELNDLKQVKPKINTLLDLESTLLDAGLEYDEAKLVQSLIWGGLGTEASLSVHTVKNDVEVLAVTRVDKASQKQVQKLLAEASKDGKKPVRLQEGRYVFFGQEDFYFGFQDGLAYVSSHPQLLREFFKRLQNSKLDSLSRQQSFQSTMADGTGNFRAFVNLKLLMNLALKEVPKSDLESVPEVINAMRSLQGLGLSAKFTASGMEGSSVLSFQNLTPELRGLLAYSKSNFNANTLIAPGVQGYAVGAVNAQGWLDYLVGLVPELSSQLPESYEQFKAQLGTEVVTLYPAASSGKTLSSLTGLGVLFGLEVKDPDEAQTLLDDLVQQLEDLQNQTNTIEPVVDDGVTDLDSPPEEMTSEDSGPVDPVDPDPFTSMTSEKPEFKVQRLDGGITCLDFAQDSENATMSQMAALNGMLGSAMKVCFKIHQNFLMVGLGSDALNALPEADQALSPSKQQVYFGSRALTGFQWVGEDYYKNYASQLRLAGVMLGSFAKDSYERQIMGFGTSLLSGFANLSDRIQESVDVSYFENNRLVSKSTTKINW</sequence>
<feature type="signal peptide" evidence="2">
    <location>
        <begin position="1"/>
        <end position="19"/>
    </location>
</feature>